<feature type="non-terminal residue" evidence="2">
    <location>
        <position position="153"/>
    </location>
</feature>
<dbReference type="InterPro" id="IPR003036">
    <property type="entry name" value="Gag_P30"/>
</dbReference>
<organism evidence="2 3">
    <name type="scientific">Aptenodytes forsteri</name>
    <name type="common">Emperor penguin</name>
    <dbReference type="NCBI Taxonomy" id="9233"/>
    <lineage>
        <taxon>Eukaryota</taxon>
        <taxon>Metazoa</taxon>
        <taxon>Chordata</taxon>
        <taxon>Craniata</taxon>
        <taxon>Vertebrata</taxon>
        <taxon>Euteleostomi</taxon>
        <taxon>Archelosauria</taxon>
        <taxon>Archosauria</taxon>
        <taxon>Dinosauria</taxon>
        <taxon>Saurischia</taxon>
        <taxon>Theropoda</taxon>
        <taxon>Coelurosauria</taxon>
        <taxon>Aves</taxon>
        <taxon>Neognathae</taxon>
        <taxon>Neoaves</taxon>
        <taxon>Aequornithes</taxon>
        <taxon>Sphenisciformes</taxon>
        <taxon>Spheniscidae</taxon>
        <taxon>Aptenodytes</taxon>
    </lineage>
</organism>
<dbReference type="InterPro" id="IPR008919">
    <property type="entry name" value="Retrov_capsid_N"/>
</dbReference>
<evidence type="ECO:0000259" key="1">
    <source>
        <dbReference type="Pfam" id="PF02093"/>
    </source>
</evidence>
<dbReference type="EMBL" id="KL225602">
    <property type="protein sequence ID" value="KFM00779.1"/>
    <property type="molecule type" value="Genomic_DNA"/>
</dbReference>
<name>A0A087QHS5_APTFO</name>
<accession>A0A087QHS5</accession>
<keyword evidence="3" id="KW-1185">Reference proteome</keyword>
<dbReference type="STRING" id="9233.A0A087QHS5"/>
<dbReference type="InterPro" id="IPR050462">
    <property type="entry name" value="Retroviral_Gag-Pol_poly"/>
</dbReference>
<sequence length="153" mass="17405">QAVGNDGPVVVKVPFSITDLNNWKAAAGSYRDDSDQVASAFEMIKTQDPDWKDIKVIMQVLFDSTEREMICKMSRTQVEAQIVAGTLQGQLKHHFPLADPGWDPNDSGQKLLLTQYKRWVLFGIRNAIPKAINWSKLYEIKQDRKEPPTDFLN</sequence>
<feature type="domain" description="Core shell protein Gag P30" evidence="1">
    <location>
        <begin position="19"/>
        <end position="152"/>
    </location>
</feature>
<gene>
    <name evidence="2" type="ORF">AS27_12707</name>
</gene>
<reference evidence="2 3" key="1">
    <citation type="submission" date="2014-04" db="EMBL/GenBank/DDBJ databases">
        <title>Genome evolution of avian class.</title>
        <authorList>
            <person name="Zhang G."/>
            <person name="Li C."/>
        </authorList>
    </citation>
    <scope>NUCLEOTIDE SEQUENCE [LARGE SCALE GENOMIC DNA]</scope>
    <source>
        <strain evidence="2">BGI_AS27</strain>
    </source>
</reference>
<dbReference type="PANTHER" id="PTHR33166">
    <property type="entry name" value="GAG_P30 DOMAIN-CONTAINING PROTEIN"/>
    <property type="match status" value="1"/>
</dbReference>
<evidence type="ECO:0000313" key="2">
    <source>
        <dbReference type="EMBL" id="KFM00779.1"/>
    </source>
</evidence>
<dbReference type="Proteomes" id="UP000053286">
    <property type="component" value="Unassembled WGS sequence"/>
</dbReference>
<dbReference type="GO" id="GO:0019068">
    <property type="term" value="P:virion assembly"/>
    <property type="evidence" value="ECO:0007669"/>
    <property type="project" value="InterPro"/>
</dbReference>
<feature type="non-terminal residue" evidence="2">
    <location>
        <position position="1"/>
    </location>
</feature>
<proteinExistence type="predicted"/>
<dbReference type="SUPFAM" id="SSF47943">
    <property type="entry name" value="Retrovirus capsid protein, N-terminal core domain"/>
    <property type="match status" value="1"/>
</dbReference>
<protein>
    <recommendedName>
        <fullName evidence="1">Core shell protein Gag P30 domain-containing protein</fullName>
    </recommendedName>
</protein>
<dbReference type="AlphaFoldDB" id="A0A087QHS5"/>
<evidence type="ECO:0000313" key="3">
    <source>
        <dbReference type="Proteomes" id="UP000053286"/>
    </source>
</evidence>
<dbReference type="Pfam" id="PF02093">
    <property type="entry name" value="Gag_p30"/>
    <property type="match status" value="1"/>
</dbReference>
<dbReference type="Gene3D" id="1.10.375.10">
    <property type="entry name" value="Human Immunodeficiency Virus Type 1 Capsid Protein"/>
    <property type="match status" value="1"/>
</dbReference>